<dbReference type="AlphaFoldDB" id="A0A9W9NL79"/>
<reference evidence="2" key="1">
    <citation type="submission" date="2022-11" db="EMBL/GenBank/DDBJ databases">
        <authorList>
            <person name="Petersen C."/>
        </authorList>
    </citation>
    <scope>NUCLEOTIDE SEQUENCE</scope>
    <source>
        <strain evidence="2">IBT 23319</strain>
    </source>
</reference>
<dbReference type="Proteomes" id="UP001147733">
    <property type="component" value="Unassembled WGS sequence"/>
</dbReference>
<dbReference type="GeneID" id="81388899"/>
<keyword evidence="3" id="KW-1185">Reference proteome</keyword>
<reference evidence="2" key="2">
    <citation type="journal article" date="2023" name="IMA Fungus">
        <title>Comparative genomic study of the Penicillium genus elucidates a diverse pangenome and 15 lateral gene transfer events.</title>
        <authorList>
            <person name="Petersen C."/>
            <person name="Sorensen T."/>
            <person name="Nielsen M.R."/>
            <person name="Sondergaard T.E."/>
            <person name="Sorensen J.L."/>
            <person name="Fitzpatrick D.A."/>
            <person name="Frisvad J.C."/>
            <person name="Nielsen K.L."/>
        </authorList>
    </citation>
    <scope>NUCLEOTIDE SEQUENCE</scope>
    <source>
        <strain evidence="2">IBT 23319</strain>
    </source>
</reference>
<comment type="caution">
    <text evidence="2">The sequence shown here is derived from an EMBL/GenBank/DDBJ whole genome shotgun (WGS) entry which is preliminary data.</text>
</comment>
<proteinExistence type="predicted"/>
<evidence type="ECO:0000313" key="2">
    <source>
        <dbReference type="EMBL" id="KAJ5221940.1"/>
    </source>
</evidence>
<feature type="compositionally biased region" description="Basic and acidic residues" evidence="1">
    <location>
        <begin position="56"/>
        <end position="79"/>
    </location>
</feature>
<dbReference type="EMBL" id="JAPQKT010000009">
    <property type="protein sequence ID" value="KAJ5221940.1"/>
    <property type="molecule type" value="Genomic_DNA"/>
</dbReference>
<dbReference type="RefSeq" id="XP_056496863.1">
    <property type="nucleotide sequence ID" value="XM_056649732.1"/>
</dbReference>
<gene>
    <name evidence="2" type="ORF">N7469_010827</name>
</gene>
<feature type="compositionally biased region" description="Polar residues" evidence="1">
    <location>
        <begin position="98"/>
        <end position="111"/>
    </location>
</feature>
<sequence length="288" mass="31641">MKTGSRKHLFESRVTKADLSKYLRENFGDENPDNPSPGTEEATDDSEVVINAAVRNHTERSTDPDVFYAKEDETSENQKTEQVVVEYRLQLYDESVSAAENSGTWESSSDTESAKAGTSIPVGARSTELGMQERLGESRSKGTNPPPYTSAPININFMAAQPSGDPILAPNLSSKSGAPSVWKSLSKPHLIHGLDLLGPRDEALKRYGNWQESTLKDPKLRAAVRQATDIALSQGFDLEQLYDDHNPSFFTEKGIAQGVARRFIDDTAMYVKNATPNVSNSEGIEVEE</sequence>
<accession>A0A9W9NL79</accession>
<name>A0A9W9NL79_PENCI</name>
<evidence type="ECO:0000313" key="3">
    <source>
        <dbReference type="Proteomes" id="UP001147733"/>
    </source>
</evidence>
<feature type="region of interest" description="Disordered" evidence="1">
    <location>
        <begin position="97"/>
        <end position="128"/>
    </location>
</feature>
<dbReference type="OrthoDB" id="4364447at2759"/>
<protein>
    <submittedName>
        <fullName evidence="2">Uncharacterized protein</fullName>
    </submittedName>
</protein>
<feature type="region of interest" description="Disordered" evidence="1">
    <location>
        <begin position="21"/>
        <end position="81"/>
    </location>
</feature>
<organism evidence="2 3">
    <name type="scientific">Penicillium citrinum</name>
    <dbReference type="NCBI Taxonomy" id="5077"/>
    <lineage>
        <taxon>Eukaryota</taxon>
        <taxon>Fungi</taxon>
        <taxon>Dikarya</taxon>
        <taxon>Ascomycota</taxon>
        <taxon>Pezizomycotina</taxon>
        <taxon>Eurotiomycetes</taxon>
        <taxon>Eurotiomycetidae</taxon>
        <taxon>Eurotiales</taxon>
        <taxon>Aspergillaceae</taxon>
        <taxon>Penicillium</taxon>
    </lineage>
</organism>
<evidence type="ECO:0000256" key="1">
    <source>
        <dbReference type="SAM" id="MobiDB-lite"/>
    </source>
</evidence>